<organism evidence="1 2">
    <name type="scientific">Pantoea alhagi</name>
    <dbReference type="NCBI Taxonomy" id="1891675"/>
    <lineage>
        <taxon>Bacteria</taxon>
        <taxon>Pseudomonadati</taxon>
        <taxon>Pseudomonadota</taxon>
        <taxon>Gammaproteobacteria</taxon>
        <taxon>Enterobacterales</taxon>
        <taxon>Erwiniaceae</taxon>
        <taxon>Pantoea</taxon>
    </lineage>
</organism>
<dbReference type="EMBL" id="CP019706">
    <property type="protein sequence ID" value="ARJ40924.1"/>
    <property type="molecule type" value="Genomic_DNA"/>
</dbReference>
<dbReference type="Proteomes" id="UP000192900">
    <property type="component" value="Chromosome"/>
</dbReference>
<keyword evidence="2" id="KW-1185">Reference proteome</keyword>
<proteinExistence type="predicted"/>
<gene>
    <name evidence="1" type="ORF">B1H58_02195</name>
</gene>
<reference evidence="1 2" key="1">
    <citation type="submission" date="2017-02" db="EMBL/GenBank/DDBJ databases">
        <title>Complete genome sequence of the drought resistance-promoting endophyte Pantoea alhagi LTYR-11Z.</title>
        <authorList>
            <person name="Zhang L."/>
        </authorList>
    </citation>
    <scope>NUCLEOTIDE SEQUENCE [LARGE SCALE GENOMIC DNA]</scope>
    <source>
        <strain evidence="1 2">LTYR-11Z</strain>
    </source>
</reference>
<protein>
    <submittedName>
        <fullName evidence="1">Uncharacterized protein</fullName>
    </submittedName>
</protein>
<sequence>MAEFSLNATKKPRLRVRLAGCFLLNQINRSVFIFTNTNNAFYLLRMRITNRQPLRFSDDPLIIRELTECLFFRMASLAYPWQAKFLLAIRSAKVQRVNLRPCQITPGFVV</sequence>
<evidence type="ECO:0000313" key="2">
    <source>
        <dbReference type="Proteomes" id="UP000192900"/>
    </source>
</evidence>
<dbReference type="KEGG" id="palh:B1H58_02195"/>
<dbReference type="RefSeq" id="WP_085067773.1">
    <property type="nucleotide sequence ID" value="NZ_CP019706.1"/>
</dbReference>
<accession>A0A1W6B1I0</accession>
<dbReference type="AlphaFoldDB" id="A0A1W6B1I0"/>
<evidence type="ECO:0000313" key="1">
    <source>
        <dbReference type="EMBL" id="ARJ40924.1"/>
    </source>
</evidence>
<name>A0A1W6B1I0_9GAMM</name>